<proteinExistence type="predicted"/>
<dbReference type="InterPro" id="IPR008969">
    <property type="entry name" value="CarboxyPept-like_regulatory"/>
</dbReference>
<evidence type="ECO:0000313" key="1">
    <source>
        <dbReference type="EMBL" id="MFH6982124.1"/>
    </source>
</evidence>
<reference evidence="1 2" key="1">
    <citation type="journal article" date="2013" name="Int. J. Syst. Evol. Microbiol.">
        <title>Marinoscillum luteum sp. nov., isolated from marine sediment.</title>
        <authorList>
            <person name="Cha I.T."/>
            <person name="Park S.J."/>
            <person name="Kim S.J."/>
            <person name="Kim J.G."/>
            <person name="Jung M.Y."/>
            <person name="Shin K.S."/>
            <person name="Kwon K.K."/>
            <person name="Yang S.H."/>
            <person name="Seo Y.S."/>
            <person name="Rhee S.K."/>
        </authorList>
    </citation>
    <scope>NUCLEOTIDE SEQUENCE [LARGE SCALE GENOMIC DNA]</scope>
    <source>
        <strain evidence="1 2">KCTC 23939</strain>
    </source>
</reference>
<protein>
    <submittedName>
        <fullName evidence="1">LA_2272 family surface repeat-containing protein</fullName>
    </submittedName>
</protein>
<gene>
    <name evidence="1" type="ORF">ACHKAR_01675</name>
</gene>
<organism evidence="1 2">
    <name type="scientific">Marinoscillum luteum</name>
    <dbReference type="NCBI Taxonomy" id="861051"/>
    <lineage>
        <taxon>Bacteria</taxon>
        <taxon>Pseudomonadati</taxon>
        <taxon>Bacteroidota</taxon>
        <taxon>Cytophagia</taxon>
        <taxon>Cytophagales</taxon>
        <taxon>Reichenbachiellaceae</taxon>
        <taxon>Marinoscillum</taxon>
    </lineage>
</organism>
<dbReference type="InterPro" id="IPR058093">
    <property type="entry name" value="LA_2272-like"/>
</dbReference>
<keyword evidence="2" id="KW-1185">Reference proteome</keyword>
<dbReference type="Gene3D" id="3.55.50.30">
    <property type="match status" value="1"/>
</dbReference>
<dbReference type="Proteomes" id="UP001610063">
    <property type="component" value="Unassembled WGS sequence"/>
</dbReference>
<sequence length="621" mass="67293">MYRLLTFIGLLLFSQSGHSQIDPLKDTLTISFDGSTTMEALEMLSRQSQYHVSYNPDRLPKKEIYSTYQRESIETILKGILGTGFNFKVHGSYIIIQVDVSESTSTPIHINGEVLDAVTGERLANTRIYEVSRLSATLSNEDGSYHLASRPDGDKITLAISKENYKDTVITVDKTYSDFLSLLLEPIHKTEITINSIKQAAGLFIDKREKKHIEDIPSGEDRWAQLSLVPGVSTNGQVSSQVTNHISLNILAGYAGGVDGVELGMFNANRGQVRGLQIAGLANTAGGDIEGLQIGGAFNLSKSEMKGFQAALGANAVSGSAMGVQMALAANYSADLSGLQASMGANVAEDVRGMQASWGYNLARDTLMGIQMALGANMASNTSGAQLALGYNHAHGKLTGAQLGSVMNYTHHSLRGMQATLLYNHVGDTLKGLQLGTVNSASTLKGVQVGLVNMAEKVEYGTMFGLVNLAKGEVIALDIDYNDVTEFNMSFKSGVKHFYTIITSGISYEKNFWTSGFGFGSQQNIAKFLYLGVELTGHTLLPSNQQITSVPINGRFNISLGGQITERMSIHAGPVLHYLYFYGINDRFNPMDLVGTNPLLERSSSKNSQKLWLGYRIGLRI</sequence>
<comment type="caution">
    <text evidence="1">The sequence shown here is derived from an EMBL/GenBank/DDBJ whole genome shotgun (WGS) entry which is preliminary data.</text>
</comment>
<dbReference type="EMBL" id="JBIPKE010000009">
    <property type="protein sequence ID" value="MFH6982124.1"/>
    <property type="molecule type" value="Genomic_DNA"/>
</dbReference>
<accession>A0ABW7N3D9</accession>
<dbReference type="SUPFAM" id="SSF49464">
    <property type="entry name" value="Carboxypeptidase regulatory domain-like"/>
    <property type="match status" value="1"/>
</dbReference>
<dbReference type="NCBIfam" id="NF047436">
    <property type="entry name" value="LA_2272_repeat"/>
    <property type="match status" value="1"/>
</dbReference>
<evidence type="ECO:0000313" key="2">
    <source>
        <dbReference type="Proteomes" id="UP001610063"/>
    </source>
</evidence>
<dbReference type="RefSeq" id="WP_395415903.1">
    <property type="nucleotide sequence ID" value="NZ_JBIPKE010000009.1"/>
</dbReference>
<name>A0ABW7N3D9_9BACT</name>